<dbReference type="InterPro" id="IPR051402">
    <property type="entry name" value="KPR-Related"/>
</dbReference>
<evidence type="ECO:0000313" key="14">
    <source>
        <dbReference type="Proteomes" id="UP001262410"/>
    </source>
</evidence>
<evidence type="ECO:0000256" key="4">
    <source>
        <dbReference type="ARBA" id="ARBA00019465"/>
    </source>
</evidence>
<evidence type="ECO:0000256" key="7">
    <source>
        <dbReference type="ARBA" id="ARBA00023002"/>
    </source>
</evidence>
<dbReference type="InterPro" id="IPR013328">
    <property type="entry name" value="6PGD_dom2"/>
</dbReference>
<feature type="domain" description="Ketopantoate reductase C-terminal" evidence="12">
    <location>
        <begin position="180"/>
        <end position="300"/>
    </location>
</feature>
<evidence type="ECO:0000256" key="5">
    <source>
        <dbReference type="ARBA" id="ARBA00022655"/>
    </source>
</evidence>
<keyword evidence="7 10" id="KW-0560">Oxidoreductase</keyword>
<keyword evidence="14" id="KW-1185">Reference proteome</keyword>
<feature type="domain" description="Ketopantoate reductase N-terminal" evidence="11">
    <location>
        <begin position="3"/>
        <end position="153"/>
    </location>
</feature>
<sequence>MRIAIIGAGGVGAVFGAALQQAGAEVAFVARGAHLQALQTRGLTIRDQAGATLSTGAVTAVDDPAAIGPVDLVILTVKLWDLAAAAAAIRPLIGPATLVLPLQNGVEAADIIAAALPGPEVLGGVAYVSARIEAPGVIRQTGTMRSLAFGHRNGSAGETVRALDALCRAAGIKGGASDRIEAVLWEKLTFLASVAGVGSATRQPIGVMRAVPETRALLAAAFAEIVAVGRARGVALAADLAERTMATVDGLPEVTRSSMQQDLEAGGRLELPWLSGAVVRLGAAAGVPTPAHAALLGVLAPYVEGRR</sequence>
<dbReference type="EMBL" id="JAVDPW010000005">
    <property type="protein sequence ID" value="MDR6290401.1"/>
    <property type="molecule type" value="Genomic_DNA"/>
</dbReference>
<comment type="caution">
    <text evidence="13">The sequence shown here is derived from an EMBL/GenBank/DDBJ whole genome shotgun (WGS) entry which is preliminary data.</text>
</comment>
<dbReference type="EC" id="1.1.1.169" evidence="3 10"/>
<evidence type="ECO:0000256" key="8">
    <source>
        <dbReference type="ARBA" id="ARBA00032024"/>
    </source>
</evidence>
<gene>
    <name evidence="13" type="ORF">E9232_002927</name>
</gene>
<evidence type="ECO:0000259" key="11">
    <source>
        <dbReference type="Pfam" id="PF02558"/>
    </source>
</evidence>
<dbReference type="SUPFAM" id="SSF48179">
    <property type="entry name" value="6-phosphogluconate dehydrogenase C-terminal domain-like"/>
    <property type="match status" value="1"/>
</dbReference>
<dbReference type="InterPro" id="IPR013332">
    <property type="entry name" value="KPR_N"/>
</dbReference>
<dbReference type="NCBIfam" id="TIGR00745">
    <property type="entry name" value="apbA_panE"/>
    <property type="match status" value="1"/>
</dbReference>
<dbReference type="Pfam" id="PF08546">
    <property type="entry name" value="ApbA_C"/>
    <property type="match status" value="1"/>
</dbReference>
<evidence type="ECO:0000313" key="13">
    <source>
        <dbReference type="EMBL" id="MDR6290401.1"/>
    </source>
</evidence>
<dbReference type="InterPro" id="IPR013752">
    <property type="entry name" value="KPA_reductase"/>
</dbReference>
<dbReference type="InterPro" id="IPR008927">
    <property type="entry name" value="6-PGluconate_DH-like_C_sf"/>
</dbReference>
<evidence type="ECO:0000256" key="2">
    <source>
        <dbReference type="ARBA" id="ARBA00007870"/>
    </source>
</evidence>
<evidence type="ECO:0000256" key="10">
    <source>
        <dbReference type="RuleBase" id="RU362068"/>
    </source>
</evidence>
<reference evidence="13 14" key="1">
    <citation type="submission" date="2023-07" db="EMBL/GenBank/DDBJ databases">
        <title>Sorghum-associated microbial communities from plants grown in Nebraska, USA.</title>
        <authorList>
            <person name="Schachtman D."/>
        </authorList>
    </citation>
    <scope>NUCLEOTIDE SEQUENCE [LARGE SCALE GENOMIC DNA]</scope>
    <source>
        <strain evidence="13 14">584</strain>
    </source>
</reference>
<keyword evidence="6 10" id="KW-0521">NADP</keyword>
<dbReference type="Gene3D" id="1.10.1040.10">
    <property type="entry name" value="N-(1-d-carboxylethyl)-l-norvaline Dehydrogenase, domain 2"/>
    <property type="match status" value="1"/>
</dbReference>
<evidence type="ECO:0000256" key="6">
    <source>
        <dbReference type="ARBA" id="ARBA00022857"/>
    </source>
</evidence>
<evidence type="ECO:0000259" key="12">
    <source>
        <dbReference type="Pfam" id="PF08546"/>
    </source>
</evidence>
<evidence type="ECO:0000256" key="3">
    <source>
        <dbReference type="ARBA" id="ARBA00013014"/>
    </source>
</evidence>
<dbReference type="Gene3D" id="3.40.50.720">
    <property type="entry name" value="NAD(P)-binding Rossmann-like Domain"/>
    <property type="match status" value="1"/>
</dbReference>
<dbReference type="PANTHER" id="PTHR21708">
    <property type="entry name" value="PROBABLE 2-DEHYDROPANTOATE 2-REDUCTASE"/>
    <property type="match status" value="1"/>
</dbReference>
<dbReference type="RefSeq" id="WP_309794870.1">
    <property type="nucleotide sequence ID" value="NZ_JAVDPW010000005.1"/>
</dbReference>
<evidence type="ECO:0000256" key="9">
    <source>
        <dbReference type="ARBA" id="ARBA00048793"/>
    </source>
</evidence>
<name>A0ABU1JP60_9PROT</name>
<protein>
    <recommendedName>
        <fullName evidence="4 10">2-dehydropantoate 2-reductase</fullName>
        <ecNumber evidence="3 10">1.1.1.169</ecNumber>
    </recommendedName>
    <alternativeName>
        <fullName evidence="8 10">Ketopantoate reductase</fullName>
    </alternativeName>
</protein>
<dbReference type="GO" id="GO:0008677">
    <property type="term" value="F:2-dehydropantoate 2-reductase activity"/>
    <property type="evidence" value="ECO:0007669"/>
    <property type="project" value="UniProtKB-EC"/>
</dbReference>
<comment type="catalytic activity">
    <reaction evidence="9 10">
        <text>(R)-pantoate + NADP(+) = 2-dehydropantoate + NADPH + H(+)</text>
        <dbReference type="Rhea" id="RHEA:16233"/>
        <dbReference type="ChEBI" id="CHEBI:11561"/>
        <dbReference type="ChEBI" id="CHEBI:15378"/>
        <dbReference type="ChEBI" id="CHEBI:15980"/>
        <dbReference type="ChEBI" id="CHEBI:57783"/>
        <dbReference type="ChEBI" id="CHEBI:58349"/>
        <dbReference type="EC" id="1.1.1.169"/>
    </reaction>
</comment>
<dbReference type="InterPro" id="IPR003710">
    <property type="entry name" value="ApbA"/>
</dbReference>
<comment type="similarity">
    <text evidence="2 10">Belongs to the ketopantoate reductase family.</text>
</comment>
<proteinExistence type="inferred from homology"/>
<dbReference type="PANTHER" id="PTHR21708:SF26">
    <property type="entry name" value="2-DEHYDROPANTOATE 2-REDUCTASE"/>
    <property type="match status" value="1"/>
</dbReference>
<evidence type="ECO:0000256" key="1">
    <source>
        <dbReference type="ARBA" id="ARBA00004994"/>
    </source>
</evidence>
<dbReference type="InterPro" id="IPR036291">
    <property type="entry name" value="NAD(P)-bd_dom_sf"/>
</dbReference>
<accession>A0ABU1JP60</accession>
<dbReference type="Pfam" id="PF02558">
    <property type="entry name" value="ApbA"/>
    <property type="match status" value="1"/>
</dbReference>
<keyword evidence="5 10" id="KW-0566">Pantothenate biosynthesis</keyword>
<comment type="pathway">
    <text evidence="1 10">Cofactor biosynthesis; (R)-pantothenate biosynthesis; (R)-pantoate from 3-methyl-2-oxobutanoate: step 2/2.</text>
</comment>
<organism evidence="13 14">
    <name type="scientific">Inquilinus ginsengisoli</name>
    <dbReference type="NCBI Taxonomy" id="363840"/>
    <lineage>
        <taxon>Bacteria</taxon>
        <taxon>Pseudomonadati</taxon>
        <taxon>Pseudomonadota</taxon>
        <taxon>Alphaproteobacteria</taxon>
        <taxon>Rhodospirillales</taxon>
        <taxon>Rhodospirillaceae</taxon>
        <taxon>Inquilinus</taxon>
    </lineage>
</organism>
<comment type="function">
    <text evidence="10">Catalyzes the NADPH-dependent reduction of ketopantoate into pantoic acid.</text>
</comment>
<dbReference type="Proteomes" id="UP001262410">
    <property type="component" value="Unassembled WGS sequence"/>
</dbReference>
<dbReference type="SUPFAM" id="SSF51735">
    <property type="entry name" value="NAD(P)-binding Rossmann-fold domains"/>
    <property type="match status" value="1"/>
</dbReference>